<gene>
    <name evidence="1" type="ORF">E6C27_scaffold653G00470</name>
</gene>
<evidence type="ECO:0000313" key="2">
    <source>
        <dbReference type="Proteomes" id="UP000321393"/>
    </source>
</evidence>
<dbReference type="Proteomes" id="UP000321393">
    <property type="component" value="Unassembled WGS sequence"/>
</dbReference>
<name>A0A5A7SMT3_CUCMM</name>
<protein>
    <submittedName>
        <fullName evidence="1">Uncharacterized protein</fullName>
    </submittedName>
</protein>
<accession>A0A5A7SMT3</accession>
<evidence type="ECO:0000313" key="1">
    <source>
        <dbReference type="EMBL" id="KAA0025755.1"/>
    </source>
</evidence>
<reference evidence="1 2" key="1">
    <citation type="submission" date="2019-08" db="EMBL/GenBank/DDBJ databases">
        <title>Draft genome sequences of two oriental melons (Cucumis melo L. var makuwa).</title>
        <authorList>
            <person name="Kwon S.-Y."/>
        </authorList>
    </citation>
    <scope>NUCLEOTIDE SEQUENCE [LARGE SCALE GENOMIC DNA]</scope>
    <source>
        <strain evidence="2">cv. SW 3</strain>
        <tissue evidence="1">Leaf</tissue>
    </source>
</reference>
<dbReference type="OrthoDB" id="10066679at2759"/>
<dbReference type="EMBL" id="SSTE01023081">
    <property type="protein sequence ID" value="KAA0025755.1"/>
    <property type="molecule type" value="Genomic_DNA"/>
</dbReference>
<comment type="caution">
    <text evidence="1">The sequence shown here is derived from an EMBL/GenBank/DDBJ whole genome shotgun (WGS) entry which is preliminary data.</text>
</comment>
<organism evidence="1 2">
    <name type="scientific">Cucumis melo var. makuwa</name>
    <name type="common">Oriental melon</name>
    <dbReference type="NCBI Taxonomy" id="1194695"/>
    <lineage>
        <taxon>Eukaryota</taxon>
        <taxon>Viridiplantae</taxon>
        <taxon>Streptophyta</taxon>
        <taxon>Embryophyta</taxon>
        <taxon>Tracheophyta</taxon>
        <taxon>Spermatophyta</taxon>
        <taxon>Magnoliopsida</taxon>
        <taxon>eudicotyledons</taxon>
        <taxon>Gunneridae</taxon>
        <taxon>Pentapetalae</taxon>
        <taxon>rosids</taxon>
        <taxon>fabids</taxon>
        <taxon>Cucurbitales</taxon>
        <taxon>Cucurbitaceae</taxon>
        <taxon>Benincaseae</taxon>
        <taxon>Cucumis</taxon>
    </lineage>
</organism>
<sequence>MSLPNYSSHSYKVTPYLLVYGVEVVLFLEREISSLRIAVQEGLTTEDNVKLHLQMLEALDEKQLGAQQAMECYQQAMESYIFKCQVIQRF</sequence>
<proteinExistence type="predicted"/>
<dbReference type="AlphaFoldDB" id="A0A5A7SMT3"/>